<evidence type="ECO:0000313" key="2">
    <source>
        <dbReference type="Proteomes" id="UP001303285"/>
    </source>
</evidence>
<reference evidence="1 2" key="1">
    <citation type="submission" date="2023-12" db="EMBL/GenBank/DDBJ databases">
        <title>Baltic Sea Cyanobacteria.</title>
        <authorList>
            <person name="Delbaje E."/>
            <person name="Fewer D.P."/>
            <person name="Shishido T.K."/>
        </authorList>
    </citation>
    <scope>NUCLEOTIDE SEQUENCE [LARGE SCALE GENOMIC DNA]</scope>
    <source>
        <strain evidence="1 2">UHCC 0060</strain>
    </source>
</reference>
<proteinExistence type="predicted"/>
<name>A0ABU5UTA9_NODSP</name>
<dbReference type="Proteomes" id="UP001303285">
    <property type="component" value="Unassembled WGS sequence"/>
</dbReference>
<accession>A0ABU5UTA9</accession>
<dbReference type="EMBL" id="JAYGHK010000053">
    <property type="protein sequence ID" value="MEA5609553.1"/>
    <property type="molecule type" value="Genomic_DNA"/>
</dbReference>
<dbReference type="RefSeq" id="WP_323244607.1">
    <property type="nucleotide sequence ID" value="NZ_JAYGHK010000053.1"/>
</dbReference>
<evidence type="ECO:0000313" key="1">
    <source>
        <dbReference type="EMBL" id="MEA5609553.1"/>
    </source>
</evidence>
<organism evidence="1 2">
    <name type="scientific">Nodularia spumigena UHCC 0060</name>
    <dbReference type="NCBI Taxonomy" id="3110300"/>
    <lineage>
        <taxon>Bacteria</taxon>
        <taxon>Bacillati</taxon>
        <taxon>Cyanobacteriota</taxon>
        <taxon>Cyanophyceae</taxon>
        <taxon>Nostocales</taxon>
        <taxon>Nodulariaceae</taxon>
        <taxon>Nodularia</taxon>
    </lineage>
</organism>
<comment type="caution">
    <text evidence="1">The sequence shown here is derived from an EMBL/GenBank/DDBJ whole genome shotgun (WGS) entry which is preliminary data.</text>
</comment>
<gene>
    <name evidence="1" type="ORF">VB695_16005</name>
</gene>
<keyword evidence="2" id="KW-1185">Reference proteome</keyword>
<sequence>MTTTKFQDPRAKVIAQQIEAINNAAYSEAYDPILQNQAVHGGLSPIEGILR</sequence>
<protein>
    <submittedName>
        <fullName evidence="1">Uncharacterized protein</fullName>
    </submittedName>
</protein>